<dbReference type="EMBL" id="CP058554">
    <property type="protein sequence ID" value="QMV73386.1"/>
    <property type="molecule type" value="Genomic_DNA"/>
</dbReference>
<dbReference type="InterPro" id="IPR040170">
    <property type="entry name" value="Cytosol_ACT"/>
</dbReference>
<protein>
    <submittedName>
        <fullName evidence="5">Acyl-CoA thioesterase</fullName>
    </submittedName>
</protein>
<dbReference type="KEGG" id="cpis:HS961_11395"/>
<name>A0A7G5EHB1_9BURK</name>
<dbReference type="InterPro" id="IPR033120">
    <property type="entry name" value="HOTDOG_ACOT"/>
</dbReference>
<keyword evidence="2 3" id="KW-0378">Hydrolase</keyword>
<dbReference type="SUPFAM" id="SSF54637">
    <property type="entry name" value="Thioesterase/thiol ester dehydrase-isomerase"/>
    <property type="match status" value="1"/>
</dbReference>
<dbReference type="GO" id="GO:0005737">
    <property type="term" value="C:cytoplasm"/>
    <property type="evidence" value="ECO:0007669"/>
    <property type="project" value="TreeGrafter"/>
</dbReference>
<organism evidence="5 6">
    <name type="scientific">Comamonas piscis</name>
    <dbReference type="NCBI Taxonomy" id="1562974"/>
    <lineage>
        <taxon>Bacteria</taxon>
        <taxon>Pseudomonadati</taxon>
        <taxon>Pseudomonadota</taxon>
        <taxon>Betaproteobacteria</taxon>
        <taxon>Burkholderiales</taxon>
        <taxon>Comamonadaceae</taxon>
        <taxon>Comamonas</taxon>
    </lineage>
</organism>
<sequence length="132" mass="13912">MTTPTGFIESQELVLPALANHHGTLFAGQGLQLMAKAAFLAARSLAQREVVMAAVSRVDFVAPAPVGHGLTLRAWVSRVGRSSMTVCVTGLADLPGTPPEEVLKGLFEMVAVDAKGRPVSLDCAYLNQETPL</sequence>
<accession>A0A7G5EHB1</accession>
<dbReference type="Pfam" id="PF03061">
    <property type="entry name" value="4HBT"/>
    <property type="match status" value="1"/>
</dbReference>
<comment type="similarity">
    <text evidence="1">Belongs to the acyl coenzyme A hydrolase family.</text>
</comment>
<dbReference type="PANTHER" id="PTHR11049">
    <property type="entry name" value="ACYL COENZYME A THIOESTER HYDROLASE"/>
    <property type="match status" value="1"/>
</dbReference>
<dbReference type="RefSeq" id="WP_182327985.1">
    <property type="nucleotide sequence ID" value="NZ_CP058554.1"/>
</dbReference>
<dbReference type="GO" id="GO:0006637">
    <property type="term" value="P:acyl-CoA metabolic process"/>
    <property type="evidence" value="ECO:0007669"/>
    <property type="project" value="TreeGrafter"/>
</dbReference>
<proteinExistence type="inferred from homology"/>
<gene>
    <name evidence="5" type="ORF">HS961_11395</name>
</gene>
<dbReference type="InterPro" id="IPR029069">
    <property type="entry name" value="HotDog_dom_sf"/>
</dbReference>
<dbReference type="Gene3D" id="3.10.129.10">
    <property type="entry name" value="Hotdog Thioesterase"/>
    <property type="match status" value="1"/>
</dbReference>
<evidence type="ECO:0000313" key="6">
    <source>
        <dbReference type="Proteomes" id="UP000515240"/>
    </source>
</evidence>
<dbReference type="GO" id="GO:0052816">
    <property type="term" value="F:long-chain fatty acyl-CoA hydrolase activity"/>
    <property type="evidence" value="ECO:0007669"/>
    <property type="project" value="TreeGrafter"/>
</dbReference>
<feature type="domain" description="HotDog ACOT-type" evidence="4">
    <location>
        <begin position="4"/>
        <end position="115"/>
    </location>
</feature>
<evidence type="ECO:0000256" key="3">
    <source>
        <dbReference type="PROSITE-ProRule" id="PRU01106"/>
    </source>
</evidence>
<dbReference type="InterPro" id="IPR006683">
    <property type="entry name" value="Thioestr_dom"/>
</dbReference>
<keyword evidence="6" id="KW-1185">Reference proteome</keyword>
<evidence type="ECO:0000256" key="2">
    <source>
        <dbReference type="ARBA" id="ARBA00022801"/>
    </source>
</evidence>
<reference evidence="5 6" key="1">
    <citation type="journal article" date="2020" name="G3 (Bethesda)">
        <title>CeMbio - The Caenorhabditis elegans Microbiome Resource.</title>
        <authorList>
            <person name="Dirksen P."/>
            <person name="Assie A."/>
            <person name="Zimmermann J."/>
            <person name="Zhang F."/>
            <person name="Tietje A.M."/>
            <person name="Marsh S.A."/>
            <person name="Felix M.A."/>
            <person name="Shapira M."/>
            <person name="Kaleta C."/>
            <person name="Schulenburg H."/>
            <person name="Samuel B."/>
        </authorList>
    </citation>
    <scope>NUCLEOTIDE SEQUENCE [LARGE SCALE GENOMIC DNA]</scope>
    <source>
        <strain evidence="5 6">BIGb0172</strain>
    </source>
</reference>
<dbReference type="CDD" id="cd03442">
    <property type="entry name" value="BFIT_BACH"/>
    <property type="match status" value="1"/>
</dbReference>
<dbReference type="Proteomes" id="UP000515240">
    <property type="component" value="Chromosome"/>
</dbReference>
<evidence type="ECO:0000313" key="5">
    <source>
        <dbReference type="EMBL" id="QMV73386.1"/>
    </source>
</evidence>
<evidence type="ECO:0000259" key="4">
    <source>
        <dbReference type="PROSITE" id="PS51770"/>
    </source>
</evidence>
<dbReference type="PROSITE" id="PS51770">
    <property type="entry name" value="HOTDOG_ACOT"/>
    <property type="match status" value="1"/>
</dbReference>
<dbReference type="AlphaFoldDB" id="A0A7G5EHB1"/>
<evidence type="ECO:0000256" key="1">
    <source>
        <dbReference type="ARBA" id="ARBA00010458"/>
    </source>
</evidence>